<comment type="caution">
    <text evidence="7">The sequence shown here is derived from an EMBL/GenBank/DDBJ whole genome shotgun (WGS) entry which is preliminary data.</text>
</comment>
<dbReference type="InterPro" id="IPR008936">
    <property type="entry name" value="Rho_GTPase_activation_prot"/>
</dbReference>
<dbReference type="PROSITE" id="PS50238">
    <property type="entry name" value="RHOGAP"/>
    <property type="match status" value="1"/>
</dbReference>
<keyword evidence="3" id="KW-0175">Coiled coil</keyword>
<dbReference type="InterPro" id="IPR027267">
    <property type="entry name" value="AH/BAR_dom_sf"/>
</dbReference>
<dbReference type="Proteomes" id="UP000518266">
    <property type="component" value="Unassembled WGS sequence"/>
</dbReference>
<feature type="compositionally biased region" description="Pro residues" evidence="4">
    <location>
        <begin position="643"/>
        <end position="652"/>
    </location>
</feature>
<accession>A0A7J5YCC8</accession>
<dbReference type="SUPFAM" id="SSF103657">
    <property type="entry name" value="BAR/IMD domain-like"/>
    <property type="match status" value="1"/>
</dbReference>
<dbReference type="SMART" id="SM00324">
    <property type="entry name" value="RhoGAP"/>
    <property type="match status" value="1"/>
</dbReference>
<evidence type="ECO:0000313" key="8">
    <source>
        <dbReference type="Proteomes" id="UP000518266"/>
    </source>
</evidence>
<dbReference type="FunFam" id="1.10.555.10:FF:000001">
    <property type="entry name" value="Rho GTPase activating protein 44"/>
    <property type="match status" value="1"/>
</dbReference>
<evidence type="ECO:0000259" key="5">
    <source>
        <dbReference type="PROSITE" id="PS50238"/>
    </source>
</evidence>
<evidence type="ECO:0008006" key="9">
    <source>
        <dbReference type="Google" id="ProtNLM"/>
    </source>
</evidence>
<dbReference type="PANTHER" id="PTHR14130:SF3">
    <property type="entry name" value="RHO GTPASE-ACTIVATING PROTEIN 17"/>
    <property type="match status" value="1"/>
</dbReference>
<dbReference type="PANTHER" id="PTHR14130">
    <property type="entry name" value="3BP-1 RELATED RHOGAP"/>
    <property type="match status" value="1"/>
</dbReference>
<dbReference type="Pfam" id="PF00620">
    <property type="entry name" value="RhoGAP"/>
    <property type="match status" value="1"/>
</dbReference>
<feature type="coiled-coil region" evidence="3">
    <location>
        <begin position="64"/>
        <end position="98"/>
    </location>
</feature>
<dbReference type="InterPro" id="IPR047165">
    <property type="entry name" value="RHG17/44/SH3BP1-like"/>
</dbReference>
<keyword evidence="2" id="KW-0597">Phosphoprotein</keyword>
<feature type="compositionally biased region" description="Pro residues" evidence="4">
    <location>
        <begin position="661"/>
        <end position="671"/>
    </location>
</feature>
<evidence type="ECO:0000256" key="4">
    <source>
        <dbReference type="SAM" id="MobiDB-lite"/>
    </source>
</evidence>
<dbReference type="OrthoDB" id="19923at2759"/>
<feature type="region of interest" description="Disordered" evidence="4">
    <location>
        <begin position="362"/>
        <end position="397"/>
    </location>
</feature>
<dbReference type="PRINTS" id="PR01217">
    <property type="entry name" value="PRICHEXTENSN"/>
</dbReference>
<protein>
    <recommendedName>
        <fullName evidence="9">Rho GTPase-activating protein 17</fullName>
    </recommendedName>
</protein>
<dbReference type="GO" id="GO:0032956">
    <property type="term" value="P:regulation of actin cytoskeleton organization"/>
    <property type="evidence" value="ECO:0007669"/>
    <property type="project" value="TreeGrafter"/>
</dbReference>
<feature type="region of interest" description="Disordered" evidence="4">
    <location>
        <begin position="460"/>
        <end position="534"/>
    </location>
</feature>
<dbReference type="CDD" id="cd04386">
    <property type="entry name" value="RhoGAP_nadrin"/>
    <property type="match status" value="1"/>
</dbReference>
<evidence type="ECO:0000256" key="3">
    <source>
        <dbReference type="SAM" id="Coils"/>
    </source>
</evidence>
<evidence type="ECO:0000256" key="2">
    <source>
        <dbReference type="ARBA" id="ARBA00022553"/>
    </source>
</evidence>
<gene>
    <name evidence="7" type="ORF">F7725_003487</name>
</gene>
<dbReference type="EMBL" id="JAAKFY010000014">
    <property type="protein sequence ID" value="KAF3846409.1"/>
    <property type="molecule type" value="Genomic_DNA"/>
</dbReference>
<dbReference type="GO" id="GO:0007165">
    <property type="term" value="P:signal transduction"/>
    <property type="evidence" value="ECO:0007669"/>
    <property type="project" value="InterPro"/>
</dbReference>
<proteinExistence type="predicted"/>
<evidence type="ECO:0000256" key="1">
    <source>
        <dbReference type="ARBA" id="ARBA00022468"/>
    </source>
</evidence>
<feature type="region of interest" description="Disordered" evidence="4">
    <location>
        <begin position="547"/>
        <end position="722"/>
    </location>
</feature>
<reference evidence="7 8" key="1">
    <citation type="submission" date="2020-03" db="EMBL/GenBank/DDBJ databases">
        <title>Dissostichus mawsoni Genome sequencing and assembly.</title>
        <authorList>
            <person name="Park H."/>
        </authorList>
    </citation>
    <scope>NUCLEOTIDE SEQUENCE [LARGE SCALE GENOMIC DNA]</scope>
    <source>
        <strain evidence="7">DM0001</strain>
        <tissue evidence="7">Muscle</tissue>
    </source>
</reference>
<feature type="domain" description="Rho-GAP" evidence="5">
    <location>
        <begin position="157"/>
        <end position="347"/>
    </location>
</feature>
<dbReference type="GO" id="GO:0005829">
    <property type="term" value="C:cytosol"/>
    <property type="evidence" value="ECO:0007669"/>
    <property type="project" value="TreeGrafter"/>
</dbReference>
<feature type="compositionally biased region" description="Low complexity" evidence="4">
    <location>
        <begin position="611"/>
        <end position="625"/>
    </location>
</feature>
<dbReference type="InterPro" id="IPR004148">
    <property type="entry name" value="BAR_dom"/>
</dbReference>
<feature type="domain" description="BAR" evidence="6">
    <location>
        <begin position="1"/>
        <end position="148"/>
    </location>
</feature>
<dbReference type="Gene3D" id="1.10.555.10">
    <property type="entry name" value="Rho GTPase activation protein"/>
    <property type="match status" value="1"/>
</dbReference>
<feature type="region of interest" description="Disordered" evidence="4">
    <location>
        <begin position="747"/>
        <end position="780"/>
    </location>
</feature>
<evidence type="ECO:0000313" key="7">
    <source>
        <dbReference type="EMBL" id="KAF3846409.1"/>
    </source>
</evidence>
<dbReference type="GO" id="GO:0005096">
    <property type="term" value="F:GTPase activator activity"/>
    <property type="evidence" value="ECO:0007669"/>
    <property type="project" value="UniProtKB-KW"/>
</dbReference>
<feature type="compositionally biased region" description="Polar residues" evidence="4">
    <location>
        <begin position="566"/>
        <end position="581"/>
    </location>
</feature>
<dbReference type="AlphaFoldDB" id="A0A7J5YCC8"/>
<sequence length="780" mass="85124">MMDVCGEAESRLATELMQHEVQIERDILDPLNQLAEVEIPNILKQRKQLAKLVLDYDSAKTRWYQATKSNNQAMAAKADSLKDEMDEALNKVEICKDQLSADLYNFASKEGDYARYYVMLLEAQADYHRRSLAALEAAIPTIQIQQDSWMEKPAFGTLLEEHLKRSSREIALPIEACVMMLLETGMKEEVWIEIAAGASKLKKLKAALDCSTSQLEEFYSDPHAVAGALKSYLRELPEPLMTFGLYDEWTQASNVSDPDKRLQALWVACDHLPKTHKANLRYLVKFLAKLAQDSDVNKMTPSNIAIVLGPNLLWAKMEGSLAEMAAATSIHVVAIIEPIIQHADWFFPEEVDFNVSGMFALPTHPPTPDPEPALDRKRPGSLQGQEGESHTPRKDRYLLRPHLSLSLPLTLPSRPKTPSRQESRGPVVSALYVVANESITVTDHPLKICPVQTSKLCHSPITVNKQPEPTPRRAGTVIRKQPQLTSPTFHPPLPPLEAGGPAQPEPPPQLLSSTAEAEQPRLSGASSGGVGGGLQVATVQPQVVAQLSAEESSPARELMSTPPPQWNGSVHLSVGTPHSQGGSRGPSPHMVRRGTKKQAPAPPKQFSPFLSQPSNTQTSSSTHHPPITPRRHTVKESPIHAPSHPPPQPPPAHQAQGESEPSPPRTPTPPDSPHHEGPHSNQHSFHHSGSLPRPSRPAPKPRPRPNMPPPPQPAANDANGLIGSASKVITDGNIFLKGIGRAFIPEVIADQPGESSAGQEPAPTPAPQPDPQFQTEYTAL</sequence>
<feature type="compositionally biased region" description="Pro residues" evidence="4">
    <location>
        <begin position="694"/>
        <end position="713"/>
    </location>
</feature>
<keyword evidence="8" id="KW-1185">Reference proteome</keyword>
<dbReference type="PROSITE" id="PS51021">
    <property type="entry name" value="BAR"/>
    <property type="match status" value="1"/>
</dbReference>
<name>A0A7J5YCC8_DISMA</name>
<organism evidence="7 8">
    <name type="scientific">Dissostichus mawsoni</name>
    <name type="common">Antarctic cod</name>
    <dbReference type="NCBI Taxonomy" id="36200"/>
    <lineage>
        <taxon>Eukaryota</taxon>
        <taxon>Metazoa</taxon>
        <taxon>Chordata</taxon>
        <taxon>Craniata</taxon>
        <taxon>Vertebrata</taxon>
        <taxon>Euteleostomi</taxon>
        <taxon>Actinopterygii</taxon>
        <taxon>Neopterygii</taxon>
        <taxon>Teleostei</taxon>
        <taxon>Neoteleostei</taxon>
        <taxon>Acanthomorphata</taxon>
        <taxon>Eupercaria</taxon>
        <taxon>Perciformes</taxon>
        <taxon>Notothenioidei</taxon>
        <taxon>Nototheniidae</taxon>
        <taxon>Dissostichus</taxon>
    </lineage>
</organism>
<dbReference type="InterPro" id="IPR000198">
    <property type="entry name" value="RhoGAP_dom"/>
</dbReference>
<dbReference type="Gene3D" id="1.20.1270.60">
    <property type="entry name" value="Arfaptin homology (AH) domain/BAR domain"/>
    <property type="match status" value="1"/>
</dbReference>
<dbReference type="SUPFAM" id="SSF48350">
    <property type="entry name" value="GTPase activation domain, GAP"/>
    <property type="match status" value="1"/>
</dbReference>
<dbReference type="GO" id="GO:0035020">
    <property type="term" value="P:regulation of Rac protein signal transduction"/>
    <property type="evidence" value="ECO:0007669"/>
    <property type="project" value="TreeGrafter"/>
</dbReference>
<keyword evidence="1" id="KW-0343">GTPase activation</keyword>
<feature type="compositionally biased region" description="Basic and acidic residues" evidence="4">
    <location>
        <begin position="387"/>
        <end position="397"/>
    </location>
</feature>
<evidence type="ECO:0000259" key="6">
    <source>
        <dbReference type="PROSITE" id="PS51021"/>
    </source>
</evidence>
<dbReference type="Pfam" id="PF03114">
    <property type="entry name" value="BAR"/>
    <property type="match status" value="1"/>
</dbReference>